<comment type="caution">
    <text evidence="2">The sequence shown here is derived from an EMBL/GenBank/DDBJ whole genome shotgun (WGS) entry which is preliminary data.</text>
</comment>
<protein>
    <submittedName>
        <fullName evidence="2">Uncharacterized protein</fullName>
    </submittedName>
</protein>
<feature type="region of interest" description="Disordered" evidence="1">
    <location>
        <begin position="19"/>
        <end position="39"/>
    </location>
</feature>
<dbReference type="Proteomes" id="UP001602370">
    <property type="component" value="Unassembled WGS sequence"/>
</dbReference>
<reference evidence="2 3" key="1">
    <citation type="submission" date="2024-10" db="EMBL/GenBank/DDBJ databases">
        <title>The Natural Products Discovery Center: Release of the First 8490 Sequenced Strains for Exploring Actinobacteria Biosynthetic Diversity.</title>
        <authorList>
            <person name="Kalkreuter E."/>
            <person name="Kautsar S.A."/>
            <person name="Yang D."/>
            <person name="Bader C.D."/>
            <person name="Teijaro C.N."/>
            <person name="Fluegel L."/>
            <person name="Davis C.M."/>
            <person name="Simpson J.R."/>
            <person name="Lauterbach L."/>
            <person name="Steele A.D."/>
            <person name="Gui C."/>
            <person name="Meng S."/>
            <person name="Li G."/>
            <person name="Viehrig K."/>
            <person name="Ye F."/>
            <person name="Su P."/>
            <person name="Kiefer A.F."/>
            <person name="Nichols A."/>
            <person name="Cepeda A.J."/>
            <person name="Yan W."/>
            <person name="Fan B."/>
            <person name="Jiang Y."/>
            <person name="Adhikari A."/>
            <person name="Zheng C.-J."/>
            <person name="Schuster L."/>
            <person name="Cowan T.M."/>
            <person name="Smanski M.J."/>
            <person name="Chevrette M.G."/>
            <person name="De Carvalho L.P.S."/>
            <person name="Shen B."/>
        </authorList>
    </citation>
    <scope>NUCLEOTIDE SEQUENCE [LARGE SCALE GENOMIC DNA]</scope>
    <source>
        <strain evidence="2 3">NPDC012605</strain>
    </source>
</reference>
<evidence type="ECO:0000313" key="2">
    <source>
        <dbReference type="EMBL" id="MFF5922005.1"/>
    </source>
</evidence>
<evidence type="ECO:0000313" key="3">
    <source>
        <dbReference type="Proteomes" id="UP001602370"/>
    </source>
</evidence>
<dbReference type="RefSeq" id="WP_388309329.1">
    <property type="nucleotide sequence ID" value="NZ_JBIBDZ010000009.1"/>
</dbReference>
<evidence type="ECO:0000256" key="1">
    <source>
        <dbReference type="SAM" id="MobiDB-lite"/>
    </source>
</evidence>
<proteinExistence type="predicted"/>
<gene>
    <name evidence="2" type="ORF">ACFY8C_27235</name>
</gene>
<sequence length="228" mass="24531">MAVNPNAFDALPGGGFVLSGSEGPKAPSGQIFGPDGRSRRRFPLGTRLKHLIADRRAGFWTGYADEGVYSGDRVSAGGLVRWDGRGNHAGALHPPAPHHHVAEAGTINVSGSTVHATYWPGAPLVETGPRGIVRIRDLPVADPFALAIRDDRMLLLGGHERDSGTAARADAVHHLRLTEDGAVVIGRETLVFPNGDAVRRYARPVCRGPHVFLDTLRTLRQWWVLTSP</sequence>
<keyword evidence="3" id="KW-1185">Reference proteome</keyword>
<organism evidence="2 3">
    <name type="scientific">Streptomyces flavochromogenes</name>
    <dbReference type="NCBI Taxonomy" id="68199"/>
    <lineage>
        <taxon>Bacteria</taxon>
        <taxon>Bacillati</taxon>
        <taxon>Actinomycetota</taxon>
        <taxon>Actinomycetes</taxon>
        <taxon>Kitasatosporales</taxon>
        <taxon>Streptomycetaceae</taxon>
        <taxon>Streptomyces</taxon>
    </lineage>
</organism>
<dbReference type="EMBL" id="JBIBDZ010000009">
    <property type="protein sequence ID" value="MFF5922005.1"/>
    <property type="molecule type" value="Genomic_DNA"/>
</dbReference>
<name>A0ABW6XWW6_9ACTN</name>
<accession>A0ABW6XWW6</accession>